<dbReference type="PANTHER" id="PTHR30298:SF0">
    <property type="entry name" value="PROTEIN YBFL-RELATED"/>
    <property type="match status" value="1"/>
</dbReference>
<accession>E8MZT2</accession>
<gene>
    <name evidence="2" type="ordered locus">ANT_26040</name>
</gene>
<dbReference type="EMBL" id="AP012029">
    <property type="protein sequence ID" value="BAJ64630.1"/>
    <property type="molecule type" value="Genomic_DNA"/>
</dbReference>
<dbReference type="OrthoDB" id="145986at2"/>
<evidence type="ECO:0000313" key="3">
    <source>
        <dbReference type="Proteomes" id="UP000008922"/>
    </source>
</evidence>
<organism evidence="2 3">
    <name type="scientific">Anaerolinea thermophila (strain DSM 14523 / JCM 11388 / NBRC 100420 / UNI-1)</name>
    <dbReference type="NCBI Taxonomy" id="926569"/>
    <lineage>
        <taxon>Bacteria</taxon>
        <taxon>Bacillati</taxon>
        <taxon>Chloroflexota</taxon>
        <taxon>Anaerolineae</taxon>
        <taxon>Anaerolineales</taxon>
        <taxon>Anaerolineaceae</taxon>
        <taxon>Anaerolinea</taxon>
    </lineage>
</organism>
<proteinExistence type="predicted"/>
<dbReference type="eggNOG" id="COG5433">
    <property type="taxonomic scope" value="Bacteria"/>
</dbReference>
<evidence type="ECO:0000313" key="2">
    <source>
        <dbReference type="EMBL" id="BAJ64630.1"/>
    </source>
</evidence>
<dbReference type="AlphaFoldDB" id="E8MZT2"/>
<dbReference type="Pfam" id="PF13808">
    <property type="entry name" value="DDE_Tnp_1_assoc"/>
    <property type="match status" value="1"/>
</dbReference>
<dbReference type="InParanoid" id="E8MZT2"/>
<name>E8MZT2_ANATU</name>
<dbReference type="PANTHER" id="PTHR30298">
    <property type="entry name" value="H REPEAT-ASSOCIATED PREDICTED TRANSPOSASE"/>
    <property type="match status" value="1"/>
</dbReference>
<dbReference type="InterPro" id="IPR047647">
    <property type="entry name" value="ISAs1_transpos"/>
</dbReference>
<dbReference type="Proteomes" id="UP000008922">
    <property type="component" value="Chromosome"/>
</dbReference>
<dbReference type="STRING" id="926569.ANT_26040"/>
<dbReference type="RefSeq" id="WP_013560985.1">
    <property type="nucleotide sequence ID" value="NC_014960.1"/>
</dbReference>
<protein>
    <submittedName>
        <fullName evidence="2">Transposase</fullName>
    </submittedName>
</protein>
<dbReference type="KEGG" id="atm:ANT_26040"/>
<dbReference type="NCBIfam" id="NF033564">
    <property type="entry name" value="transpos_ISAs1"/>
    <property type="match status" value="1"/>
</dbReference>
<dbReference type="InterPro" id="IPR051698">
    <property type="entry name" value="Transposase_11-like"/>
</dbReference>
<sequence length="220" mass="24551">MKCNIEAGIVFDVGSLYAHFQRLQDTRKPKGIRYPLALVLLLIVLAKICGEDRPSGIAECAKHRTEMLVEWLKLKRNSLPHHSTYRRILAEVVNVEELEHIQHIYLSGEKSFGTQVLVSIDGTVLRGTLDNQQQGTYLLAAYLPAEGIVLMEVAIEGKGGEIPAAPRVLNRLDLREKVVIGDALHTQKELSRQIVAAGGGLYLVCERQSGTDRRRYPFVV</sequence>
<keyword evidence="3" id="KW-1185">Reference proteome</keyword>
<feature type="domain" description="H repeat-associated protein N-terminal" evidence="1">
    <location>
        <begin position="18"/>
        <end position="101"/>
    </location>
</feature>
<dbReference type="HOGENOM" id="CLU_1253794_0_0_0"/>
<dbReference type="InterPro" id="IPR032806">
    <property type="entry name" value="YbfD_N"/>
</dbReference>
<evidence type="ECO:0000259" key="1">
    <source>
        <dbReference type="Pfam" id="PF13808"/>
    </source>
</evidence>
<reference evidence="2 3" key="1">
    <citation type="submission" date="2010-12" db="EMBL/GenBank/DDBJ databases">
        <title>Whole genome sequence of Anaerolinea thermophila UNI-1.</title>
        <authorList>
            <person name="Narita-Yamada S."/>
            <person name="Kishi E."/>
            <person name="Watanabe Y."/>
            <person name="Takasaki K."/>
            <person name="Ankai A."/>
            <person name="Oguchi A."/>
            <person name="Fukui S."/>
            <person name="Takahashi M."/>
            <person name="Yashiro I."/>
            <person name="Hosoyama A."/>
            <person name="Sekiguchi Y."/>
            <person name="Hanada S."/>
            <person name="Fujita N."/>
        </authorList>
    </citation>
    <scope>NUCLEOTIDE SEQUENCE [LARGE SCALE GENOMIC DNA]</scope>
    <source>
        <strain evidence="3">DSM 14523 / JCM 11388 / NBRC 100420 / UNI-1</strain>
    </source>
</reference>